<evidence type="ECO:0000313" key="11">
    <source>
        <dbReference type="Proteomes" id="UP000037751"/>
    </source>
</evidence>
<evidence type="ECO:0000256" key="7">
    <source>
        <dbReference type="ARBA" id="ARBA00035190"/>
    </source>
</evidence>
<dbReference type="InterPro" id="IPR033650">
    <property type="entry name" value="Ribosomal_mL46_NUDIX"/>
</dbReference>
<comment type="caution">
    <text evidence="10">The sequence shown here is derived from an EMBL/GenBank/DDBJ whole genome shotgun (WGS) entry which is preliminary data.</text>
</comment>
<keyword evidence="4" id="KW-0689">Ribosomal protein</keyword>
<comment type="subcellular location">
    <subcellularLocation>
        <location evidence="1">Mitochondrion</location>
    </subcellularLocation>
</comment>
<dbReference type="STRING" id="77020.A0A0M8MP80"/>
<dbReference type="EMBL" id="LGAV01000001">
    <property type="protein sequence ID" value="KOS16466.1"/>
    <property type="molecule type" value="Genomic_DNA"/>
</dbReference>
<dbReference type="InterPro" id="IPR040008">
    <property type="entry name" value="Ribosomal_mL46"/>
</dbReference>
<evidence type="ECO:0000256" key="6">
    <source>
        <dbReference type="ARBA" id="ARBA00023274"/>
    </source>
</evidence>
<feature type="domain" description="Large ribosomal subunit protein mL46 N-terminal" evidence="9">
    <location>
        <begin position="49"/>
        <end position="152"/>
    </location>
</feature>
<proteinExistence type="inferred from homology"/>
<keyword evidence="6" id="KW-0687">Ribonucleoprotein</keyword>
<evidence type="ECO:0000256" key="4">
    <source>
        <dbReference type="ARBA" id="ARBA00022980"/>
    </source>
</evidence>
<evidence type="ECO:0000256" key="1">
    <source>
        <dbReference type="ARBA" id="ARBA00004173"/>
    </source>
</evidence>
<gene>
    <name evidence="10" type="ORF">Malapachy_3584</name>
</gene>
<dbReference type="VEuPathDB" id="FungiDB:Malapachy_3584"/>
<reference evidence="10 11" key="1">
    <citation type="submission" date="2015-07" db="EMBL/GenBank/DDBJ databases">
        <title>Draft Genome Sequence of Malassezia furfur CBS1878 and Malassezia pachydermatis CBS1879.</title>
        <authorList>
            <person name="Triana S."/>
            <person name="Ohm R."/>
            <person name="Gonzalez A."/>
            <person name="DeCock H."/>
            <person name="Restrepo S."/>
            <person name="Celis A."/>
        </authorList>
    </citation>
    <scope>NUCLEOTIDE SEQUENCE [LARGE SCALE GENOMIC DNA]</scope>
    <source>
        <strain evidence="10 11">CBS 1879</strain>
    </source>
</reference>
<evidence type="ECO:0000256" key="5">
    <source>
        <dbReference type="ARBA" id="ARBA00023128"/>
    </source>
</evidence>
<dbReference type="GO" id="GO:0003735">
    <property type="term" value="F:structural constituent of ribosome"/>
    <property type="evidence" value="ECO:0007669"/>
    <property type="project" value="InterPro"/>
</dbReference>
<keyword evidence="5" id="KW-0496">Mitochondrion</keyword>
<keyword evidence="3" id="KW-0809">Transit peptide</keyword>
<dbReference type="OrthoDB" id="414075at2759"/>
<organism evidence="10 11">
    <name type="scientific">Malassezia pachydermatis</name>
    <dbReference type="NCBI Taxonomy" id="77020"/>
    <lineage>
        <taxon>Eukaryota</taxon>
        <taxon>Fungi</taxon>
        <taxon>Dikarya</taxon>
        <taxon>Basidiomycota</taxon>
        <taxon>Ustilaginomycotina</taxon>
        <taxon>Malasseziomycetes</taxon>
        <taxon>Malasseziales</taxon>
        <taxon>Malasseziaceae</taxon>
        <taxon>Malassezia</taxon>
    </lineage>
</organism>
<evidence type="ECO:0000259" key="9">
    <source>
        <dbReference type="Pfam" id="PF11788"/>
    </source>
</evidence>
<dbReference type="Proteomes" id="UP000037751">
    <property type="component" value="Unassembled WGS sequence"/>
</dbReference>
<comment type="similarity">
    <text evidence="2">Belongs to the mitochondrion-specific ribosomal protein mL46 family.</text>
</comment>
<evidence type="ECO:0000256" key="3">
    <source>
        <dbReference type="ARBA" id="ARBA00022946"/>
    </source>
</evidence>
<keyword evidence="11" id="KW-1185">Reference proteome</keyword>
<dbReference type="PANTHER" id="PTHR13124">
    <property type="entry name" value="39S RIBOSOMAL PROTEIN L46, MITOCHONDRIAL PRECURSOR-RELATED"/>
    <property type="match status" value="1"/>
</dbReference>
<sequence>MLLRGAGAPFMAPVPRMNRMDRLLCATFMSSAMAAMTPTPSTRAAATPLQSALLVTRAPVLQASPSKFEQEYYRFNVALSNKLQQPFPRDMYFKKGSAAESRFDAYYAQLQSTWDITTESKTRAELENKSMSTGSESDAELYATLPRTTEADAQNDQQSLERALDQTLYLVVKMPAGDKSEGPTWRLPTKALPTSRSASDSLHDTATEAVEDALGSEMDIWLVSKLPIAVIPASQRAKTYILKAHILAGEPVPANGVEYAWLTRDELAQRWSDDPNAQKYWAVVQDLLDA</sequence>
<accession>A0A0M8MP80</accession>
<dbReference type="CDD" id="cd04661">
    <property type="entry name" value="NUDIX_MRP_L46"/>
    <property type="match status" value="1"/>
</dbReference>
<dbReference type="GO" id="GO:0005762">
    <property type="term" value="C:mitochondrial large ribosomal subunit"/>
    <property type="evidence" value="ECO:0007669"/>
    <property type="project" value="TreeGrafter"/>
</dbReference>
<evidence type="ECO:0000313" key="10">
    <source>
        <dbReference type="EMBL" id="KOS16466.1"/>
    </source>
</evidence>
<dbReference type="Gene3D" id="3.90.79.10">
    <property type="entry name" value="Nucleoside Triphosphate Pyrophosphohydrolase"/>
    <property type="match status" value="1"/>
</dbReference>
<dbReference type="Pfam" id="PF11788">
    <property type="entry name" value="MRP-L46"/>
    <property type="match status" value="1"/>
</dbReference>
<evidence type="ECO:0000256" key="2">
    <source>
        <dbReference type="ARBA" id="ARBA00009070"/>
    </source>
</evidence>
<protein>
    <recommendedName>
        <fullName evidence="7">Large ribosomal subunit protein mL46</fullName>
    </recommendedName>
</protein>
<evidence type="ECO:0000256" key="8">
    <source>
        <dbReference type="SAM" id="MobiDB-lite"/>
    </source>
</evidence>
<feature type="region of interest" description="Disordered" evidence="8">
    <location>
        <begin position="180"/>
        <end position="200"/>
    </location>
</feature>
<dbReference type="AlphaFoldDB" id="A0A0M8MP80"/>
<dbReference type="InterPro" id="IPR021757">
    <property type="entry name" value="Ribosomal_mL46_N"/>
</dbReference>
<dbReference type="GeneID" id="28729926"/>
<dbReference type="PANTHER" id="PTHR13124:SF12">
    <property type="entry name" value="LARGE RIBOSOMAL SUBUNIT PROTEIN ML46"/>
    <property type="match status" value="1"/>
</dbReference>
<name>A0A0M8MP80_9BASI</name>
<dbReference type="RefSeq" id="XP_017994098.1">
    <property type="nucleotide sequence ID" value="XM_018138050.1"/>
</dbReference>